<evidence type="ECO:0000313" key="14">
    <source>
        <dbReference type="EMBL" id="CAG5126862.1"/>
    </source>
</evidence>
<evidence type="ECO:0000256" key="1">
    <source>
        <dbReference type="ARBA" id="ARBA00006924"/>
    </source>
</evidence>
<dbReference type="Pfam" id="PF02146">
    <property type="entry name" value="SIR2"/>
    <property type="match status" value="1"/>
</dbReference>
<feature type="active site" description="Proton acceptor" evidence="9 12">
    <location>
        <position position="160"/>
    </location>
</feature>
<keyword evidence="6 10" id="KW-0520">NAD</keyword>
<dbReference type="InterPro" id="IPR003000">
    <property type="entry name" value="Sirtuin"/>
</dbReference>
<evidence type="ECO:0000256" key="11">
    <source>
        <dbReference type="PIRSR" id="PIRSR037938-3"/>
    </source>
</evidence>
<dbReference type="PANTHER" id="PTHR11085:SF6">
    <property type="entry name" value="NAD-DEPENDENT PROTEIN DEACETYLASE SIRTUIN-2"/>
    <property type="match status" value="1"/>
</dbReference>
<sequence length="317" mass="35240">LIIVHFFCFQAESLTAYLAQSLRLREKPSSKLESFTLEGIAKYLASDQCNNIITMAGAGISTSAGIPDFRSPGTGLYENLASYNLPHPQAIFQLDYFKENPKPFFVLAKELYPSVLKPTPCHYFIKILNDKGKLLRHYTQNIDTLERVSGLDFDKIVEAHGSFHTSHCLNCNELYDLEWMKEQIFADQIPMCTKEGCSGVVKPGNADFAKCDLLIVMGTSLAVQPFASLVSRVPAHTPRLYINLEKGASINNPLAALIYGDGFNFDSEDNYRDVFKEATCDDGCQALADLLGWGDELKKVVQAEHARIDGLKTSHEA</sequence>
<dbReference type="AlphaFoldDB" id="A0A8S3ZIA7"/>
<proteinExistence type="inferred from homology"/>
<dbReference type="PROSITE" id="PS50305">
    <property type="entry name" value="SIRTUIN"/>
    <property type="match status" value="1"/>
</dbReference>
<keyword evidence="3" id="KW-0808">Transferase</keyword>
<accession>A0A8S3ZIA7</accession>
<dbReference type="GO" id="GO:0046872">
    <property type="term" value="F:metal ion binding"/>
    <property type="evidence" value="ECO:0007669"/>
    <property type="project" value="UniProtKB-KW"/>
</dbReference>
<evidence type="ECO:0000256" key="9">
    <source>
        <dbReference type="PIRSR" id="PIRSR037938-1"/>
    </source>
</evidence>
<feature type="binding site" evidence="11 12">
    <location>
        <position position="192"/>
    </location>
    <ligand>
        <name>Zn(2+)</name>
        <dbReference type="ChEBI" id="CHEBI:29105"/>
    </ligand>
</feature>
<evidence type="ECO:0000256" key="10">
    <source>
        <dbReference type="PIRSR" id="PIRSR037938-2"/>
    </source>
</evidence>
<dbReference type="GO" id="GO:0017136">
    <property type="term" value="F:histone deacetylase activity, NAD-dependent"/>
    <property type="evidence" value="ECO:0007669"/>
    <property type="project" value="InterPro"/>
</dbReference>
<dbReference type="InterPro" id="IPR017328">
    <property type="entry name" value="Sirtuin_class_I"/>
</dbReference>
<dbReference type="EC" id="2.3.1.286" evidence="2"/>
<feature type="non-terminal residue" evidence="14">
    <location>
        <position position="317"/>
    </location>
</feature>
<feature type="binding site" evidence="10">
    <location>
        <begin position="219"/>
        <end position="220"/>
    </location>
    <ligand>
        <name>NAD(+)</name>
        <dbReference type="ChEBI" id="CHEBI:57540"/>
    </ligand>
</feature>
<reference evidence="14" key="1">
    <citation type="submission" date="2021-04" db="EMBL/GenBank/DDBJ databases">
        <authorList>
            <consortium name="Molecular Ecology Group"/>
        </authorList>
    </citation>
    <scope>NUCLEOTIDE SEQUENCE</scope>
</reference>
<feature type="binding site" evidence="11 12">
    <location>
        <position position="171"/>
    </location>
    <ligand>
        <name>Zn(2+)</name>
        <dbReference type="ChEBI" id="CHEBI:29105"/>
    </ligand>
</feature>
<feature type="binding site" evidence="10">
    <location>
        <position position="280"/>
    </location>
    <ligand>
        <name>NAD(+)</name>
        <dbReference type="ChEBI" id="CHEBI:57540"/>
    </ligand>
</feature>
<dbReference type="EMBL" id="CAJHNH020002480">
    <property type="protein sequence ID" value="CAG5126862.1"/>
    <property type="molecule type" value="Genomic_DNA"/>
</dbReference>
<evidence type="ECO:0000256" key="2">
    <source>
        <dbReference type="ARBA" id="ARBA00012928"/>
    </source>
</evidence>
<feature type="domain" description="Deacetylase sirtuin-type" evidence="13">
    <location>
        <begin position="30"/>
        <end position="294"/>
    </location>
</feature>
<evidence type="ECO:0000259" key="13">
    <source>
        <dbReference type="PROSITE" id="PS50305"/>
    </source>
</evidence>
<evidence type="ECO:0000256" key="7">
    <source>
        <dbReference type="ARBA" id="ARBA00048378"/>
    </source>
</evidence>
<dbReference type="PIRSF" id="PIRSF037938">
    <property type="entry name" value="SIR2_euk"/>
    <property type="match status" value="1"/>
</dbReference>
<dbReference type="PANTHER" id="PTHR11085">
    <property type="entry name" value="NAD-DEPENDENT PROTEIN DEACYLASE SIRTUIN-5, MITOCHONDRIAL-RELATED"/>
    <property type="match status" value="1"/>
</dbReference>
<evidence type="ECO:0000256" key="8">
    <source>
        <dbReference type="ARBA" id="ARBA00048905"/>
    </source>
</evidence>
<protein>
    <recommendedName>
        <fullName evidence="2">protein acetyllysine N-acetyltransferase</fullName>
        <ecNumber evidence="2">2.3.1.286</ecNumber>
    </recommendedName>
</protein>
<keyword evidence="4 11" id="KW-0479">Metal-binding</keyword>
<evidence type="ECO:0000256" key="4">
    <source>
        <dbReference type="ARBA" id="ARBA00022723"/>
    </source>
</evidence>
<comment type="catalytic activity">
    <reaction evidence="7">
        <text>N(6)-hexadecanoyl-L-lysyl-[protein] + NAD(+) + H2O = 2''-O-hexadecanoyl-ADP-D-ribose + nicotinamide + L-lysyl-[protein]</text>
        <dbReference type="Rhea" id="RHEA:70563"/>
        <dbReference type="Rhea" id="RHEA-COMP:9752"/>
        <dbReference type="Rhea" id="RHEA-COMP:14175"/>
        <dbReference type="ChEBI" id="CHEBI:15377"/>
        <dbReference type="ChEBI" id="CHEBI:17154"/>
        <dbReference type="ChEBI" id="CHEBI:29969"/>
        <dbReference type="ChEBI" id="CHEBI:57540"/>
        <dbReference type="ChEBI" id="CHEBI:138936"/>
        <dbReference type="ChEBI" id="CHEBI:189673"/>
    </reaction>
    <physiologicalReaction direction="left-to-right" evidence="7">
        <dbReference type="Rhea" id="RHEA:70564"/>
    </physiologicalReaction>
</comment>
<feature type="binding site" evidence="11 12">
    <location>
        <position position="197"/>
    </location>
    <ligand>
        <name>Zn(2+)</name>
        <dbReference type="ChEBI" id="CHEBI:29105"/>
    </ligand>
</feature>
<comment type="similarity">
    <text evidence="1">Belongs to the sirtuin family. Class I subfamily.</text>
</comment>
<feature type="binding site" evidence="11 12">
    <location>
        <position position="168"/>
    </location>
    <ligand>
        <name>Zn(2+)</name>
        <dbReference type="ChEBI" id="CHEBI:29105"/>
    </ligand>
</feature>
<dbReference type="Gene3D" id="3.30.1600.10">
    <property type="entry name" value="SIR2/SIRT2 'Small Domain"/>
    <property type="match status" value="1"/>
</dbReference>
<gene>
    <name evidence="14" type="ORF">CUNI_LOCUS12420</name>
</gene>
<keyword evidence="5 11" id="KW-0862">Zinc</keyword>
<dbReference type="Proteomes" id="UP000678393">
    <property type="component" value="Unassembled WGS sequence"/>
</dbReference>
<evidence type="ECO:0000313" key="15">
    <source>
        <dbReference type="Proteomes" id="UP000678393"/>
    </source>
</evidence>
<comment type="cofactor">
    <cofactor evidence="11">
        <name>Zn(2+)</name>
        <dbReference type="ChEBI" id="CHEBI:29105"/>
    </cofactor>
    <text evidence="11">Binds 1 zinc ion per subunit.</text>
</comment>
<dbReference type="Gene3D" id="3.40.50.1220">
    <property type="entry name" value="TPP-binding domain"/>
    <property type="match status" value="1"/>
</dbReference>
<name>A0A8S3ZIA7_9EUPU</name>
<feature type="binding site" evidence="10">
    <location>
        <begin position="140"/>
        <end position="143"/>
    </location>
    <ligand>
        <name>NAD(+)</name>
        <dbReference type="ChEBI" id="CHEBI:57540"/>
    </ligand>
</feature>
<feature type="binding site" evidence="10">
    <location>
        <begin position="243"/>
        <end position="245"/>
    </location>
    <ligand>
        <name>NAD(+)</name>
        <dbReference type="ChEBI" id="CHEBI:57540"/>
    </ligand>
</feature>
<dbReference type="GO" id="GO:0070403">
    <property type="term" value="F:NAD+ binding"/>
    <property type="evidence" value="ECO:0007669"/>
    <property type="project" value="InterPro"/>
</dbReference>
<dbReference type="GO" id="GO:0005634">
    <property type="term" value="C:nucleus"/>
    <property type="evidence" value="ECO:0007669"/>
    <property type="project" value="TreeGrafter"/>
</dbReference>
<dbReference type="SUPFAM" id="SSF52467">
    <property type="entry name" value="DHS-like NAD/FAD-binding domain"/>
    <property type="match status" value="1"/>
</dbReference>
<feature type="binding site" evidence="10">
    <location>
        <begin position="58"/>
        <end position="62"/>
    </location>
    <ligand>
        <name>NAD(+)</name>
        <dbReference type="ChEBI" id="CHEBI:57540"/>
    </ligand>
</feature>
<feature type="binding site" evidence="10">
    <location>
        <begin position="68"/>
        <end position="70"/>
    </location>
    <ligand>
        <name>NAD(+)</name>
        <dbReference type="ChEBI" id="CHEBI:57540"/>
    </ligand>
</feature>
<organism evidence="14 15">
    <name type="scientific">Candidula unifasciata</name>
    <dbReference type="NCBI Taxonomy" id="100452"/>
    <lineage>
        <taxon>Eukaryota</taxon>
        <taxon>Metazoa</taxon>
        <taxon>Spiralia</taxon>
        <taxon>Lophotrochozoa</taxon>
        <taxon>Mollusca</taxon>
        <taxon>Gastropoda</taxon>
        <taxon>Heterobranchia</taxon>
        <taxon>Euthyneura</taxon>
        <taxon>Panpulmonata</taxon>
        <taxon>Eupulmonata</taxon>
        <taxon>Stylommatophora</taxon>
        <taxon>Helicina</taxon>
        <taxon>Helicoidea</taxon>
        <taxon>Geomitridae</taxon>
        <taxon>Candidula</taxon>
    </lineage>
</organism>
<evidence type="ECO:0000256" key="6">
    <source>
        <dbReference type="ARBA" id="ARBA00023027"/>
    </source>
</evidence>
<keyword evidence="15" id="KW-1185">Reference proteome</keyword>
<dbReference type="InterPro" id="IPR050134">
    <property type="entry name" value="NAD-dep_sirtuin_deacylases"/>
</dbReference>
<comment type="catalytic activity">
    <reaction evidence="8">
        <text>N(6)-tetradecanoyl-L-lysyl-[protein] + NAD(+) + H2O = 2''-O-tetradecanoyl-ADP-D-ribose + nicotinamide + L-lysyl-[protein]</text>
        <dbReference type="Rhea" id="RHEA:70567"/>
        <dbReference type="Rhea" id="RHEA-COMP:9752"/>
        <dbReference type="Rhea" id="RHEA-COMP:15437"/>
        <dbReference type="ChEBI" id="CHEBI:15377"/>
        <dbReference type="ChEBI" id="CHEBI:17154"/>
        <dbReference type="ChEBI" id="CHEBI:29969"/>
        <dbReference type="ChEBI" id="CHEBI:57540"/>
        <dbReference type="ChEBI" id="CHEBI:141129"/>
        <dbReference type="ChEBI" id="CHEBI:189674"/>
    </reaction>
    <physiologicalReaction direction="left-to-right" evidence="8">
        <dbReference type="Rhea" id="RHEA:70568"/>
    </physiologicalReaction>
</comment>
<evidence type="ECO:0000256" key="3">
    <source>
        <dbReference type="ARBA" id="ARBA00022679"/>
    </source>
</evidence>
<dbReference type="InterPro" id="IPR026591">
    <property type="entry name" value="Sirtuin_cat_small_dom_sf"/>
</dbReference>
<evidence type="ECO:0000256" key="12">
    <source>
        <dbReference type="PROSITE-ProRule" id="PRU00236"/>
    </source>
</evidence>
<dbReference type="InterPro" id="IPR026590">
    <property type="entry name" value="Ssirtuin_cat_dom"/>
</dbReference>
<evidence type="ECO:0000256" key="5">
    <source>
        <dbReference type="ARBA" id="ARBA00022833"/>
    </source>
</evidence>
<comment type="caution">
    <text evidence="14">The sequence shown here is derived from an EMBL/GenBank/DDBJ whole genome shotgun (WGS) entry which is preliminary data.</text>
</comment>
<dbReference type="OrthoDB" id="420264at2759"/>
<dbReference type="InterPro" id="IPR029035">
    <property type="entry name" value="DHS-like_NAD/FAD-binding_dom"/>
</dbReference>